<keyword evidence="3" id="KW-1185">Reference proteome</keyword>
<dbReference type="PANTHER" id="PTHR21234">
    <property type="entry name" value="PURINE NUCLEOSIDE PHOSPHORYLASE"/>
    <property type="match status" value="1"/>
</dbReference>
<proteinExistence type="predicted"/>
<dbReference type="InterPro" id="IPR000845">
    <property type="entry name" value="Nucleoside_phosphorylase_d"/>
</dbReference>
<feature type="domain" description="Nucleoside phosphorylase" evidence="1">
    <location>
        <begin position="90"/>
        <end position="168"/>
    </location>
</feature>
<dbReference type="Proteomes" id="UP000289340">
    <property type="component" value="Chromosome 4"/>
</dbReference>
<feature type="non-terminal residue" evidence="2">
    <location>
        <position position="1"/>
    </location>
</feature>
<organism evidence="2 3">
    <name type="scientific">Glycine soja</name>
    <name type="common">Wild soybean</name>
    <dbReference type="NCBI Taxonomy" id="3848"/>
    <lineage>
        <taxon>Eukaryota</taxon>
        <taxon>Viridiplantae</taxon>
        <taxon>Streptophyta</taxon>
        <taxon>Embryophyta</taxon>
        <taxon>Tracheophyta</taxon>
        <taxon>Spermatophyta</taxon>
        <taxon>Magnoliopsida</taxon>
        <taxon>eudicotyledons</taxon>
        <taxon>Gunneridae</taxon>
        <taxon>Pentapetalae</taxon>
        <taxon>rosids</taxon>
        <taxon>fabids</taxon>
        <taxon>Fabales</taxon>
        <taxon>Fabaceae</taxon>
        <taxon>Papilionoideae</taxon>
        <taxon>50 kb inversion clade</taxon>
        <taxon>NPAAA clade</taxon>
        <taxon>indigoferoid/millettioid clade</taxon>
        <taxon>Phaseoleae</taxon>
        <taxon>Glycine</taxon>
        <taxon>Glycine subgen. Soja</taxon>
    </lineage>
</organism>
<dbReference type="GO" id="GO:0009116">
    <property type="term" value="P:nucleoside metabolic process"/>
    <property type="evidence" value="ECO:0007669"/>
    <property type="project" value="InterPro"/>
</dbReference>
<gene>
    <name evidence="2" type="ORF">D0Y65_009130</name>
</gene>
<dbReference type="Pfam" id="PF01048">
    <property type="entry name" value="PNP_UDP_1"/>
    <property type="match status" value="1"/>
</dbReference>
<sequence length="180" mass="20030">RYGLGPDDTLPLEDNGDYTREIGHLNFANFTSNVTADSPFDNQLNNINIWYQPEEIFPVDRCSGKSCINSKTCLTMTPKLELVNRGISQSIYLDNAAYRSFIYNEFDVSPVDMESASVALICYQQRVPFIAIRALPDLAGGGSAESNEADTFLSIAATNSVTVVIEFVKLLSLHSKWWSM</sequence>
<protein>
    <recommendedName>
        <fullName evidence="1">Nucleoside phosphorylase domain-containing protein</fullName>
    </recommendedName>
</protein>
<dbReference type="SUPFAM" id="SSF53167">
    <property type="entry name" value="Purine and uridine phosphorylases"/>
    <property type="match status" value="1"/>
</dbReference>
<dbReference type="EMBL" id="QZWG01000004">
    <property type="protein sequence ID" value="RZC15645.1"/>
    <property type="molecule type" value="Genomic_DNA"/>
</dbReference>
<evidence type="ECO:0000313" key="2">
    <source>
        <dbReference type="EMBL" id="RZC15645.1"/>
    </source>
</evidence>
<dbReference type="InterPro" id="IPR035994">
    <property type="entry name" value="Nucleoside_phosphorylase_sf"/>
</dbReference>
<evidence type="ECO:0000313" key="3">
    <source>
        <dbReference type="Proteomes" id="UP000289340"/>
    </source>
</evidence>
<dbReference type="GO" id="GO:0003824">
    <property type="term" value="F:catalytic activity"/>
    <property type="evidence" value="ECO:0007669"/>
    <property type="project" value="InterPro"/>
</dbReference>
<name>A0A445KXG2_GLYSO</name>
<evidence type="ECO:0000259" key="1">
    <source>
        <dbReference type="Pfam" id="PF01048"/>
    </source>
</evidence>
<comment type="caution">
    <text evidence="2">The sequence shown here is derived from an EMBL/GenBank/DDBJ whole genome shotgun (WGS) entry which is preliminary data.</text>
</comment>
<accession>A0A445KXG2</accession>
<dbReference type="AlphaFoldDB" id="A0A445KXG2"/>
<dbReference type="Gene3D" id="3.40.50.1580">
    <property type="entry name" value="Nucleoside phosphorylase domain"/>
    <property type="match status" value="1"/>
</dbReference>
<reference evidence="2 3" key="1">
    <citation type="submission" date="2018-09" db="EMBL/GenBank/DDBJ databases">
        <title>A high-quality reference genome of wild soybean provides a powerful tool to mine soybean genomes.</title>
        <authorList>
            <person name="Xie M."/>
            <person name="Chung C.Y.L."/>
            <person name="Li M.-W."/>
            <person name="Wong F.-L."/>
            <person name="Chan T.-F."/>
            <person name="Lam H.-M."/>
        </authorList>
    </citation>
    <scope>NUCLEOTIDE SEQUENCE [LARGE SCALE GENOMIC DNA]</scope>
    <source>
        <strain evidence="3">cv. W05</strain>
        <tissue evidence="2">Hypocotyl of etiolated seedlings</tissue>
    </source>
</reference>
<dbReference type="PANTHER" id="PTHR21234:SF19">
    <property type="entry name" value="BARK STORAGE PROTEIN B-LIKE"/>
    <property type="match status" value="1"/>
</dbReference>